<name>A0A4S4LH34_9AGAM</name>
<sequence length="359" mass="40427">MDNYSEGANGGTCPSALSVVQDDDDDGDGQLTPLYHPHAHASETSGSFFLSHQTKLQQLDSRKSTRPSTLGLKSDNIYILQTPPDSPASPLRQLSTVTNAFTPMPASPSNTSLHLCSHTAESTQLTASFCVASTSLFSGCFSPDSSQSANTASDIRSDPEDKWSPTLTSTSETQSTPPLTPDLYNEIRSPLDAYRQGPMRSRRSASITIRNEDTSASAEVKKGKDPALPFSRESWAAIHRGTIPPNYEDVNFQEWQRWHHNLERLELRRRRKRTIDFIEESERLSNLYLDEAYARRAILIHSDILTDDEIYDAHMWVEYTVERRPDPYHPPEKHNIGWIIKNHRSLACLNELKEMPIDN</sequence>
<feature type="region of interest" description="Disordered" evidence="1">
    <location>
        <begin position="142"/>
        <end position="223"/>
    </location>
</feature>
<comment type="caution">
    <text evidence="2">The sequence shown here is derived from an EMBL/GenBank/DDBJ whole genome shotgun (WGS) entry which is preliminary data.</text>
</comment>
<evidence type="ECO:0000313" key="3">
    <source>
        <dbReference type="Proteomes" id="UP000308199"/>
    </source>
</evidence>
<evidence type="ECO:0000256" key="1">
    <source>
        <dbReference type="SAM" id="MobiDB-lite"/>
    </source>
</evidence>
<dbReference type="Proteomes" id="UP000308199">
    <property type="component" value="Unassembled WGS sequence"/>
</dbReference>
<dbReference type="AlphaFoldDB" id="A0A4S4LH34"/>
<feature type="compositionally biased region" description="Polar residues" evidence="1">
    <location>
        <begin position="204"/>
        <end position="217"/>
    </location>
</feature>
<gene>
    <name evidence="2" type="ORF">EW145_g748</name>
</gene>
<proteinExistence type="predicted"/>
<dbReference type="OrthoDB" id="2964597at2759"/>
<dbReference type="EMBL" id="SGPK01000017">
    <property type="protein sequence ID" value="THH11272.1"/>
    <property type="molecule type" value="Genomic_DNA"/>
</dbReference>
<protein>
    <submittedName>
        <fullName evidence="2">Uncharacterized protein</fullName>
    </submittedName>
</protein>
<feature type="compositionally biased region" description="Polar residues" evidence="1">
    <location>
        <begin position="165"/>
        <end position="177"/>
    </location>
</feature>
<evidence type="ECO:0000313" key="2">
    <source>
        <dbReference type="EMBL" id="THH11272.1"/>
    </source>
</evidence>
<feature type="compositionally biased region" description="Polar residues" evidence="1">
    <location>
        <begin position="142"/>
        <end position="154"/>
    </location>
</feature>
<reference evidence="2 3" key="1">
    <citation type="submission" date="2019-02" db="EMBL/GenBank/DDBJ databases">
        <title>Genome sequencing of the rare red list fungi Phellinidium pouzarii.</title>
        <authorList>
            <person name="Buettner E."/>
            <person name="Kellner H."/>
        </authorList>
    </citation>
    <scope>NUCLEOTIDE SEQUENCE [LARGE SCALE GENOMIC DNA]</scope>
    <source>
        <strain evidence="2 3">DSM 108285</strain>
    </source>
</reference>
<feature type="region of interest" description="Disordered" evidence="1">
    <location>
        <begin position="1"/>
        <end position="38"/>
    </location>
</feature>
<accession>A0A4S4LH34</accession>
<organism evidence="2 3">
    <name type="scientific">Phellinidium pouzarii</name>
    <dbReference type="NCBI Taxonomy" id="167371"/>
    <lineage>
        <taxon>Eukaryota</taxon>
        <taxon>Fungi</taxon>
        <taxon>Dikarya</taxon>
        <taxon>Basidiomycota</taxon>
        <taxon>Agaricomycotina</taxon>
        <taxon>Agaricomycetes</taxon>
        <taxon>Hymenochaetales</taxon>
        <taxon>Hymenochaetaceae</taxon>
        <taxon>Phellinidium</taxon>
    </lineage>
</organism>
<keyword evidence="3" id="KW-1185">Reference proteome</keyword>